<keyword evidence="2" id="KW-1185">Reference proteome</keyword>
<sequence>MKQMMKQRTNYIWIITNKELQWSLNSQCMESSGVVAFITKETLKASLGFHSGREERPKLLISLSNQSQNYNPNAKRGRWMENLDGCDEASNTAINGWAITGPLAQIYTYWQN</sequence>
<accession>A0A2P5FXC0</accession>
<dbReference type="InParanoid" id="A0A2P5FXC0"/>
<reference evidence="2" key="1">
    <citation type="submission" date="2016-06" db="EMBL/GenBank/DDBJ databases">
        <title>Parallel loss of symbiosis genes in relatives of nitrogen-fixing non-legume Parasponia.</title>
        <authorList>
            <person name="Van Velzen R."/>
            <person name="Holmer R."/>
            <person name="Bu F."/>
            <person name="Rutten L."/>
            <person name="Van Zeijl A."/>
            <person name="Liu W."/>
            <person name="Santuari L."/>
            <person name="Cao Q."/>
            <person name="Sharma T."/>
            <person name="Shen D."/>
            <person name="Roswanjaya Y."/>
            <person name="Wardhani T."/>
            <person name="Kalhor M.S."/>
            <person name="Jansen J."/>
            <person name="Van den Hoogen J."/>
            <person name="Gungor B."/>
            <person name="Hartog M."/>
            <person name="Hontelez J."/>
            <person name="Verver J."/>
            <person name="Yang W.-C."/>
            <person name="Schijlen E."/>
            <person name="Repin R."/>
            <person name="Schilthuizen M."/>
            <person name="Schranz E."/>
            <person name="Heidstra R."/>
            <person name="Miyata K."/>
            <person name="Fedorova E."/>
            <person name="Kohlen W."/>
            <person name="Bisseling T."/>
            <person name="Smit S."/>
            <person name="Geurts R."/>
        </authorList>
    </citation>
    <scope>NUCLEOTIDE SEQUENCE [LARGE SCALE GENOMIC DNA]</scope>
    <source>
        <strain evidence="2">cv. RG33-2</strain>
    </source>
</reference>
<name>A0A2P5FXC0_TREOI</name>
<dbReference type="Proteomes" id="UP000237000">
    <property type="component" value="Unassembled WGS sequence"/>
</dbReference>
<gene>
    <name evidence="1" type="ORF">TorRG33x02_013990</name>
</gene>
<dbReference type="EMBL" id="JXTC01000004">
    <property type="protein sequence ID" value="POO02415.1"/>
    <property type="molecule type" value="Genomic_DNA"/>
</dbReference>
<comment type="caution">
    <text evidence="1">The sequence shown here is derived from an EMBL/GenBank/DDBJ whole genome shotgun (WGS) entry which is preliminary data.</text>
</comment>
<proteinExistence type="predicted"/>
<protein>
    <submittedName>
        <fullName evidence="1">Uncharacterized protein</fullName>
    </submittedName>
</protein>
<evidence type="ECO:0000313" key="1">
    <source>
        <dbReference type="EMBL" id="POO02415.1"/>
    </source>
</evidence>
<evidence type="ECO:0000313" key="2">
    <source>
        <dbReference type="Proteomes" id="UP000237000"/>
    </source>
</evidence>
<dbReference type="AlphaFoldDB" id="A0A2P5FXC0"/>
<organism evidence="1 2">
    <name type="scientific">Trema orientale</name>
    <name type="common">Charcoal tree</name>
    <name type="synonym">Celtis orientalis</name>
    <dbReference type="NCBI Taxonomy" id="63057"/>
    <lineage>
        <taxon>Eukaryota</taxon>
        <taxon>Viridiplantae</taxon>
        <taxon>Streptophyta</taxon>
        <taxon>Embryophyta</taxon>
        <taxon>Tracheophyta</taxon>
        <taxon>Spermatophyta</taxon>
        <taxon>Magnoliopsida</taxon>
        <taxon>eudicotyledons</taxon>
        <taxon>Gunneridae</taxon>
        <taxon>Pentapetalae</taxon>
        <taxon>rosids</taxon>
        <taxon>fabids</taxon>
        <taxon>Rosales</taxon>
        <taxon>Cannabaceae</taxon>
        <taxon>Trema</taxon>
    </lineage>
</organism>